<feature type="chain" id="PRO_5025030587" description="Glycine-rich protein" evidence="2">
    <location>
        <begin position="28"/>
        <end position="166"/>
    </location>
</feature>
<feature type="region of interest" description="Disordered" evidence="1">
    <location>
        <begin position="77"/>
        <end position="148"/>
    </location>
</feature>
<protein>
    <recommendedName>
        <fullName evidence="5">Glycine-rich protein</fullName>
    </recommendedName>
</protein>
<accession>A0A5S9XA79</accession>
<dbReference type="AlphaFoldDB" id="A0A5S9XA79"/>
<evidence type="ECO:0000313" key="3">
    <source>
        <dbReference type="EMBL" id="CAA0381337.1"/>
    </source>
</evidence>
<dbReference type="PANTHER" id="PTHR36245:SF8">
    <property type="entry name" value="GLYCINE-RICH PROTEIN"/>
    <property type="match status" value="1"/>
</dbReference>
<evidence type="ECO:0000313" key="4">
    <source>
        <dbReference type="Proteomes" id="UP000434276"/>
    </source>
</evidence>
<dbReference type="EMBL" id="CACSHJ010000089">
    <property type="protein sequence ID" value="CAA0381337.1"/>
    <property type="molecule type" value="Genomic_DNA"/>
</dbReference>
<proteinExistence type="predicted"/>
<evidence type="ECO:0000256" key="1">
    <source>
        <dbReference type="SAM" id="MobiDB-lite"/>
    </source>
</evidence>
<dbReference type="OrthoDB" id="1113560at2759"/>
<reference evidence="3 4" key="1">
    <citation type="submission" date="2019-12" db="EMBL/GenBank/DDBJ databases">
        <authorList>
            <person name="Jiao W.-B."/>
            <person name="Schneeberger K."/>
        </authorList>
    </citation>
    <scope>NUCLEOTIDE SEQUENCE [LARGE SCALE GENOMIC DNA]</scope>
    <source>
        <strain evidence="4">cv. C24</strain>
    </source>
</reference>
<dbReference type="PANTHER" id="PTHR36245">
    <property type="entry name" value="GLYCINE-RICH PROTEIN DOT1-LIKE"/>
    <property type="match status" value="1"/>
</dbReference>
<dbReference type="Proteomes" id="UP000434276">
    <property type="component" value="Unassembled WGS sequence"/>
</dbReference>
<name>A0A5S9XA79_ARATH</name>
<dbReference type="ExpressionAtlas" id="A0A5S9XA79">
    <property type="expression patterns" value="baseline and differential"/>
</dbReference>
<feature type="signal peptide" evidence="2">
    <location>
        <begin position="1"/>
        <end position="27"/>
    </location>
</feature>
<gene>
    <name evidence="3" type="ORF">C24_LOCUS11590</name>
</gene>
<evidence type="ECO:0000256" key="2">
    <source>
        <dbReference type="SAM" id="SignalP"/>
    </source>
</evidence>
<organism evidence="3 4">
    <name type="scientific">Arabidopsis thaliana</name>
    <name type="common">Mouse-ear cress</name>
    <dbReference type="NCBI Taxonomy" id="3702"/>
    <lineage>
        <taxon>Eukaryota</taxon>
        <taxon>Viridiplantae</taxon>
        <taxon>Streptophyta</taxon>
        <taxon>Embryophyta</taxon>
        <taxon>Tracheophyta</taxon>
        <taxon>Spermatophyta</taxon>
        <taxon>Magnoliopsida</taxon>
        <taxon>eudicotyledons</taxon>
        <taxon>Gunneridae</taxon>
        <taxon>Pentapetalae</taxon>
        <taxon>rosids</taxon>
        <taxon>malvids</taxon>
        <taxon>Brassicales</taxon>
        <taxon>Brassicaceae</taxon>
        <taxon>Camelineae</taxon>
        <taxon>Arabidopsis</taxon>
    </lineage>
</organism>
<keyword evidence="2" id="KW-0732">Signal</keyword>
<sequence>MDLKKASLFLFLLLCLHLQLQHHFAHAVSRSSTSLAFVDPNHDDLPFQEVELKPDGDVIEANLPKLTVVVKKGGGGGGRGGGGFGGGGRSFGGGGRSFGGGGSSSRGGGGSSSRGGGGSSSRGGGIRPIPIYGGGTHRSGHHSSGGRETASGWLGLSILAGLGLVF</sequence>
<evidence type="ECO:0008006" key="5">
    <source>
        <dbReference type="Google" id="ProtNLM"/>
    </source>
</evidence>
<feature type="compositionally biased region" description="Gly residues" evidence="1">
    <location>
        <begin position="77"/>
        <end position="137"/>
    </location>
</feature>